<dbReference type="InterPro" id="IPR011047">
    <property type="entry name" value="Quinoprotein_ADH-like_sf"/>
</dbReference>
<evidence type="ECO:0000256" key="11">
    <source>
        <dbReference type="SAM" id="Phobius"/>
    </source>
</evidence>
<comment type="subunit">
    <text evidence="3">Component of the ER membrane protein complex (EMC).</text>
</comment>
<evidence type="ECO:0000313" key="13">
    <source>
        <dbReference type="EMBL" id="CAG5106077.1"/>
    </source>
</evidence>
<dbReference type="Proteomes" id="UP001158576">
    <property type="component" value="Chromosome 1"/>
</dbReference>
<dbReference type="Pfam" id="PF10357">
    <property type="entry name" value="WH_KIN17"/>
    <property type="match status" value="1"/>
</dbReference>
<evidence type="ECO:0000256" key="4">
    <source>
        <dbReference type="ARBA" id="ARBA00020824"/>
    </source>
</evidence>
<dbReference type="Pfam" id="PF25293">
    <property type="entry name" value="Beta-prop_EMC1_N"/>
    <property type="match status" value="1"/>
</dbReference>
<evidence type="ECO:0000313" key="14">
    <source>
        <dbReference type="Proteomes" id="UP001158576"/>
    </source>
</evidence>
<keyword evidence="5 11" id="KW-0812">Transmembrane</keyword>
<dbReference type="Gene3D" id="1.10.10.2030">
    <property type="entry name" value="DNA/RNA-binding protein Kin17, conserved domain"/>
    <property type="match status" value="1"/>
</dbReference>
<dbReference type="SUPFAM" id="SSF50998">
    <property type="entry name" value="Quinoprotein alcohol dehydrogenase-like"/>
    <property type="match status" value="1"/>
</dbReference>
<accession>A0ABN7SYP8</accession>
<dbReference type="SUPFAM" id="SSF57667">
    <property type="entry name" value="beta-beta-alpha zinc fingers"/>
    <property type="match status" value="1"/>
</dbReference>
<evidence type="ECO:0000256" key="7">
    <source>
        <dbReference type="ARBA" id="ARBA00022824"/>
    </source>
</evidence>
<keyword evidence="6" id="KW-0732">Signal</keyword>
<dbReference type="InterPro" id="IPR056767">
    <property type="entry name" value="C2H2-Znf_KIN17"/>
</dbReference>
<protein>
    <recommendedName>
        <fullName evidence="4">ER membrane protein complex subunit 1</fullName>
    </recommendedName>
</protein>
<dbReference type="InterPro" id="IPR038254">
    <property type="entry name" value="KIN17_WH-like_sf"/>
</dbReference>
<dbReference type="InterPro" id="IPR058545">
    <property type="entry name" value="Beta-prop_EMC1_1st"/>
</dbReference>
<keyword evidence="7" id="KW-0256">Endoplasmic reticulum</keyword>
<dbReference type="InterPro" id="IPR011678">
    <property type="entry name" value="EMC1_C"/>
</dbReference>
<evidence type="ECO:0000256" key="6">
    <source>
        <dbReference type="ARBA" id="ARBA00022729"/>
    </source>
</evidence>
<sequence>MPKAERGTPKDIANRQKAKGLQKLRWYCQMCEKQCRDENGFKCHIMSESHQRQLLLCAQNPNKFQDKFSKTFLDDFLYLLKRRWGTKRVWNNTVYNEYIMDRHHIHMNATRWLTLSEFTEWLGKEGYAEVDYQDGKGWFLAYIDRDPQTLARKKEIEKMLRKQDREEDEQRIKIDMLIREGKMKEAREEAYLKEQRERMQATGEALDGPLAKKPKFGEDKKTVKIASIEIKSHQTLKTLQKPPRWVQVGAVVKVKSKSIPEFEKQKGFVKEVNGHKAVIQHLKLPKMKAQFHEDDLETVIPQVGREVIVMKGDLAKRTGTLKEIRQKEFCVLVENLLSTREAKPTPSSSFFKAFLFHLKSLSVLFISTVSLMICFRMRLISFLPFFGLISALYEDQVGKVDWKLDVLGSPKLAAFDDANAQADAIALYTEQNILASVSALDGSVLWKKTMPVSERVEYLFYANKLIVSISSGGIARYWVPESGALFREFYTSSPSSLTDCVRLFSKSIIICAKNNEVGESDLVIFRERKPLSETKASILVQAIITNEENNLAYLIGKNAQSELVLETLNIDDLSTEPVKVLSKESISIGEFALVSDGRVVFTDENAKTTSINLKEATVEDISAAANCKVITHAQKELRYAPDQFYGHCGSIVRSESGEVLDDTTRMEVFPSRLGIFTASLDTQNRWTFTAEDGKKTKSLSFGGARKIDSLWVKSYNWKNKNHLQILAFSEDGTVSFAKSSSEASTVSWTREESLASISQVQIFDLPPEDALLEDPSEWSFTRRVQIQLALFQTYLAQLSDKIKSGRLFEKKIGDPLVSTSELIRDQFNLHKLIFILTKNGNIFGIDSLSKDIIWKRSVPELDSCKTQVIKEAGARFKSNIFLVGNCQNEVRYFSVDIMSGSVEELNSALPKSDILRVESLRSATSNNPSLLIFKKLDVGKIGVEIIGDVDAATAEKLKRTAFWLYDSTSQAIIGGKFQVENKVFENTWTFQIPASMTISQVTAAPATDVIHSQGRPLADRSVMEKYLNPNLIAVLAESKEKTDLEQMFVNAFFLDGVTGEVIHSSNHKRAHGPAKIVLAENWAVFSYWSAKMFRTEITSVEFYKGTDDGNATHWDSLSASIPVAIQKSFVSSEEISSLSVTQSQMGITNKAVLIGTKSGKIVSLPRVFLDPRRRLVPAPTDREEGIMPYQPELRFPPNFVISYFQNLGPVNDFKVAITGLESTCTVLGLTDTGLFWTRVHPSGTFDVLKDDFDHMMISVILIGFVGATYACKMFAQMKMTNRLWQ</sequence>
<dbReference type="InterPro" id="IPR026895">
    <property type="entry name" value="EMC1"/>
</dbReference>
<evidence type="ECO:0000256" key="3">
    <source>
        <dbReference type="ARBA" id="ARBA00011276"/>
    </source>
</evidence>
<dbReference type="PANTHER" id="PTHR21573:SF0">
    <property type="entry name" value="ER MEMBRANE PROTEIN COMPLEX SUBUNIT 1"/>
    <property type="match status" value="1"/>
</dbReference>
<evidence type="ECO:0000256" key="5">
    <source>
        <dbReference type="ARBA" id="ARBA00022692"/>
    </source>
</evidence>
<evidence type="ECO:0000256" key="2">
    <source>
        <dbReference type="ARBA" id="ARBA00007904"/>
    </source>
</evidence>
<organism evidence="13 14">
    <name type="scientific">Oikopleura dioica</name>
    <name type="common">Tunicate</name>
    <dbReference type="NCBI Taxonomy" id="34765"/>
    <lineage>
        <taxon>Eukaryota</taxon>
        <taxon>Metazoa</taxon>
        <taxon>Chordata</taxon>
        <taxon>Tunicata</taxon>
        <taxon>Appendicularia</taxon>
        <taxon>Copelata</taxon>
        <taxon>Oikopleuridae</taxon>
        <taxon>Oikopleura</taxon>
    </lineage>
</organism>
<dbReference type="EMBL" id="OU015566">
    <property type="protein sequence ID" value="CAG5106077.1"/>
    <property type="molecule type" value="Genomic_DNA"/>
</dbReference>
<dbReference type="SMART" id="SM01253">
    <property type="entry name" value="Kin17_mid"/>
    <property type="match status" value="1"/>
</dbReference>
<keyword evidence="14" id="KW-1185">Reference proteome</keyword>
<evidence type="ECO:0000256" key="1">
    <source>
        <dbReference type="ARBA" id="ARBA00004115"/>
    </source>
</evidence>
<evidence type="ECO:0000259" key="12">
    <source>
        <dbReference type="SMART" id="SM01253"/>
    </source>
</evidence>
<dbReference type="InterPro" id="IPR036236">
    <property type="entry name" value="Znf_C2H2_sf"/>
</dbReference>
<dbReference type="Pfam" id="PF07774">
    <property type="entry name" value="EMC1_C"/>
    <property type="match status" value="1"/>
</dbReference>
<comment type="similarity">
    <text evidence="2">Belongs to the EMC1 family.</text>
</comment>
<dbReference type="InterPro" id="IPR019447">
    <property type="entry name" value="DNA/RNA-bd_Kin17_WH-like_dom"/>
</dbReference>
<dbReference type="PANTHER" id="PTHR21573">
    <property type="entry name" value="ER MEMBRANE PROTEIN COMPLEX SUBUNIT 1"/>
    <property type="match status" value="1"/>
</dbReference>
<feature type="transmembrane region" description="Helical" evidence="11">
    <location>
        <begin position="1255"/>
        <end position="1275"/>
    </location>
</feature>
<keyword evidence="10" id="KW-0325">Glycoprotein</keyword>
<keyword evidence="9 11" id="KW-0472">Membrane</keyword>
<proteinExistence type="inferred from homology"/>
<feature type="domain" description="DNA/RNA-binding protein Kin17 WH-like" evidence="12">
    <location>
        <begin position="52"/>
        <end position="179"/>
    </location>
</feature>
<name>A0ABN7SYP8_OIKDI</name>
<evidence type="ECO:0000256" key="9">
    <source>
        <dbReference type="ARBA" id="ARBA00023136"/>
    </source>
</evidence>
<evidence type="ECO:0000256" key="8">
    <source>
        <dbReference type="ARBA" id="ARBA00022989"/>
    </source>
</evidence>
<dbReference type="Pfam" id="PF25095">
    <property type="entry name" value="C2H2-zf_KIN17"/>
    <property type="match status" value="1"/>
</dbReference>
<evidence type="ECO:0000256" key="10">
    <source>
        <dbReference type="ARBA" id="ARBA00023180"/>
    </source>
</evidence>
<reference evidence="13 14" key="1">
    <citation type="submission" date="2021-04" db="EMBL/GenBank/DDBJ databases">
        <authorList>
            <person name="Bliznina A."/>
        </authorList>
    </citation>
    <scope>NUCLEOTIDE SEQUENCE [LARGE SCALE GENOMIC DNA]</scope>
</reference>
<gene>
    <name evidence="13" type="ORF">OKIOD_LOCUS11437</name>
</gene>
<comment type="subcellular location">
    <subcellularLocation>
        <location evidence="1">Endoplasmic reticulum membrane</location>
        <topology evidence="1">Single-pass type I membrane protein</topology>
    </subcellularLocation>
</comment>
<keyword evidence="8 11" id="KW-1133">Transmembrane helix</keyword>